<sequence>MNSEENNEFVDDKLSLSEFLLPDTPEIKEIKSIYNKEYEYSEYLSEIEFSIADYYYNANRKVTDKDVIKALKNIKENRDKPISFFEKPLEKEIVKSLVEPLEANLLYDHEFTLVLDYVLWVIDNRSWMEGKQAYVKWITYVLGFLSESEEKKYESQFKKFARKMGVSGAQADMLLMKREVEDFFDEDDIFGEGGLFEDLVLEDILEEDRVADDLETGFFLMTDDEKFDFLLDKGPDYVELVQDYVMGLAEKEEFEKIQDFYKKFNEKHENFFPLHFIVGSVYLNSDPALAISYFEKTLKATENSEEFPLEMREELKRHMDLLTSLLLEEATQKAEEKPAESKKGKKSCKSGRKTSKKGSESKTNS</sequence>
<organism evidence="2 3">
    <name type="scientific">Methanosarcina mazei LYC</name>
    <dbReference type="NCBI Taxonomy" id="1434114"/>
    <lineage>
        <taxon>Archaea</taxon>
        <taxon>Methanobacteriati</taxon>
        <taxon>Methanobacteriota</taxon>
        <taxon>Stenosarchaea group</taxon>
        <taxon>Methanomicrobia</taxon>
        <taxon>Methanosarcinales</taxon>
        <taxon>Methanosarcinaceae</taxon>
        <taxon>Methanosarcina</taxon>
    </lineage>
</organism>
<evidence type="ECO:0000256" key="1">
    <source>
        <dbReference type="SAM" id="MobiDB-lite"/>
    </source>
</evidence>
<dbReference type="Proteomes" id="UP000033063">
    <property type="component" value="Chromosome"/>
</dbReference>
<reference evidence="2 3" key="1">
    <citation type="submission" date="2014-07" db="EMBL/GenBank/DDBJ databases">
        <title>Methanogenic archaea and the global carbon cycle.</title>
        <authorList>
            <person name="Henriksen J.R."/>
            <person name="Luke J."/>
            <person name="Reinhart S."/>
            <person name="Benedict M.N."/>
            <person name="Youngblut N.D."/>
            <person name="Metcalf M.E."/>
            <person name="Whitaker R.J."/>
            <person name="Metcalf W.W."/>
        </authorList>
    </citation>
    <scope>NUCLEOTIDE SEQUENCE [LARGE SCALE GENOMIC DNA]</scope>
    <source>
        <strain evidence="2 3">LYC</strain>
    </source>
</reference>
<dbReference type="PATRIC" id="fig|1434114.4.peg.1008"/>
<dbReference type="RefSeq" id="WP_048039898.1">
    <property type="nucleotide sequence ID" value="NZ_CP009513.1"/>
</dbReference>
<feature type="compositionally biased region" description="Basic residues" evidence="1">
    <location>
        <begin position="343"/>
        <end position="356"/>
    </location>
</feature>
<dbReference type="AlphaFoldDB" id="A0A0E3RP34"/>
<dbReference type="HOGENOM" id="CLU_864978_0_0_2"/>
<dbReference type="GeneID" id="24876990"/>
<dbReference type="EMBL" id="CP009513">
    <property type="protein sequence ID" value="AKB67362.1"/>
    <property type="molecule type" value="Genomic_DNA"/>
</dbReference>
<accession>A0A0E3RP34</accession>
<feature type="compositionally biased region" description="Basic and acidic residues" evidence="1">
    <location>
        <begin position="332"/>
        <end position="342"/>
    </location>
</feature>
<proteinExistence type="predicted"/>
<evidence type="ECO:0000313" key="2">
    <source>
        <dbReference type="EMBL" id="AKB67362.1"/>
    </source>
</evidence>
<protein>
    <submittedName>
        <fullName evidence="2">Uncharacterized protein</fullName>
    </submittedName>
</protein>
<name>A0A0E3RP34_METMZ</name>
<evidence type="ECO:0000313" key="3">
    <source>
        <dbReference type="Proteomes" id="UP000033063"/>
    </source>
</evidence>
<feature type="region of interest" description="Disordered" evidence="1">
    <location>
        <begin position="332"/>
        <end position="365"/>
    </location>
</feature>
<gene>
    <name evidence="2" type="ORF">MSMAL_0819</name>
</gene>